<dbReference type="AlphaFoldDB" id="A0A5E7FTU5"/>
<organism evidence="2 3">
    <name type="scientific">Pseudomonas fluorescens</name>
    <dbReference type="NCBI Taxonomy" id="294"/>
    <lineage>
        <taxon>Bacteria</taxon>
        <taxon>Pseudomonadati</taxon>
        <taxon>Pseudomonadota</taxon>
        <taxon>Gammaproteobacteria</taxon>
        <taxon>Pseudomonadales</taxon>
        <taxon>Pseudomonadaceae</taxon>
        <taxon>Pseudomonas</taxon>
    </lineage>
</organism>
<sequence length="66" mass="7500">MKRCLPSRRSSPHHRESQPQKGSRQYANSRQKVFLKQRSAGIWNYPEALLGVCGTLTIEKDSLGSK</sequence>
<feature type="compositionally biased region" description="Polar residues" evidence="1">
    <location>
        <begin position="19"/>
        <end position="30"/>
    </location>
</feature>
<evidence type="ECO:0000313" key="3">
    <source>
        <dbReference type="Proteomes" id="UP000409037"/>
    </source>
</evidence>
<gene>
    <name evidence="2" type="ORF">PS833_05763</name>
</gene>
<accession>A0A5E7FTU5</accession>
<dbReference type="EMBL" id="CABVHU010000021">
    <property type="protein sequence ID" value="VVO40403.1"/>
    <property type="molecule type" value="Genomic_DNA"/>
</dbReference>
<proteinExistence type="predicted"/>
<protein>
    <submittedName>
        <fullName evidence="2">Uncharacterized protein</fullName>
    </submittedName>
</protein>
<evidence type="ECO:0000256" key="1">
    <source>
        <dbReference type="SAM" id="MobiDB-lite"/>
    </source>
</evidence>
<feature type="region of interest" description="Disordered" evidence="1">
    <location>
        <begin position="1"/>
        <end position="30"/>
    </location>
</feature>
<name>A0A5E7FTU5_PSEFL</name>
<reference evidence="2 3" key="1">
    <citation type="submission" date="2019-09" db="EMBL/GenBank/DDBJ databases">
        <authorList>
            <person name="Chandra G."/>
            <person name="Truman W A."/>
        </authorList>
    </citation>
    <scope>NUCLEOTIDE SEQUENCE [LARGE SCALE GENOMIC DNA]</scope>
    <source>
        <strain evidence="2">PS833</strain>
    </source>
</reference>
<evidence type="ECO:0000313" key="2">
    <source>
        <dbReference type="EMBL" id="VVO40403.1"/>
    </source>
</evidence>
<dbReference type="Proteomes" id="UP000409037">
    <property type="component" value="Unassembled WGS sequence"/>
</dbReference>
<feature type="compositionally biased region" description="Basic residues" evidence="1">
    <location>
        <begin position="1"/>
        <end position="12"/>
    </location>
</feature>